<gene>
    <name evidence="2" type="ORF">FC86_GL000546</name>
</gene>
<accession>A0A0R2DIV0</accession>
<evidence type="ECO:0000313" key="2">
    <source>
        <dbReference type="EMBL" id="KRN04016.1"/>
    </source>
</evidence>
<keyword evidence="3" id="KW-1185">Reference proteome</keyword>
<dbReference type="STRING" id="1423744.FC86_GL000546"/>
<comment type="caution">
    <text evidence="2">The sequence shown here is derived from an EMBL/GenBank/DDBJ whole genome shotgun (WGS) entry which is preliminary data.</text>
</comment>
<protein>
    <recommendedName>
        <fullName evidence="4">Metal-dependent hydrolase</fullName>
    </recommendedName>
</protein>
<dbReference type="PATRIC" id="fig|1423744.4.peg.562"/>
<feature type="transmembrane region" description="Helical" evidence="1">
    <location>
        <begin position="97"/>
        <end position="116"/>
    </location>
</feature>
<evidence type="ECO:0000313" key="3">
    <source>
        <dbReference type="Proteomes" id="UP000051378"/>
    </source>
</evidence>
<proteinExistence type="predicted"/>
<reference evidence="2 3" key="1">
    <citation type="journal article" date="2015" name="Genome Announc.">
        <title>Expanding the biotechnology potential of lactobacilli through comparative genomics of 213 strains and associated genera.</title>
        <authorList>
            <person name="Sun Z."/>
            <person name="Harris H.M."/>
            <person name="McCann A."/>
            <person name="Guo C."/>
            <person name="Argimon S."/>
            <person name="Zhang W."/>
            <person name="Yang X."/>
            <person name="Jeffery I.B."/>
            <person name="Cooney J.C."/>
            <person name="Kagawa T.F."/>
            <person name="Liu W."/>
            <person name="Song Y."/>
            <person name="Salvetti E."/>
            <person name="Wrobel A."/>
            <person name="Rasinkangas P."/>
            <person name="Parkhill J."/>
            <person name="Rea M.C."/>
            <person name="O'Sullivan O."/>
            <person name="Ritari J."/>
            <person name="Douillard F.P."/>
            <person name="Paul Ross R."/>
            <person name="Yang R."/>
            <person name="Briner A.E."/>
            <person name="Felis G.E."/>
            <person name="de Vos W.M."/>
            <person name="Barrangou R."/>
            <person name="Klaenhammer T.R."/>
            <person name="Caufield P.W."/>
            <person name="Cui Y."/>
            <person name="Zhang H."/>
            <person name="O'Toole P.W."/>
        </authorList>
    </citation>
    <scope>NUCLEOTIDE SEQUENCE [LARGE SCALE GENOMIC DNA]</scope>
    <source>
        <strain evidence="2 3">DSM 23037</strain>
    </source>
</reference>
<dbReference type="Pfam" id="PF04307">
    <property type="entry name" value="YdjM"/>
    <property type="match status" value="1"/>
</dbReference>
<name>A0A0R2DIV0_9LACO</name>
<organism evidence="2 3">
    <name type="scientific">Holzapfeliella floricola DSM 23037 = JCM 16512</name>
    <dbReference type="NCBI Taxonomy" id="1423744"/>
    <lineage>
        <taxon>Bacteria</taxon>
        <taxon>Bacillati</taxon>
        <taxon>Bacillota</taxon>
        <taxon>Bacilli</taxon>
        <taxon>Lactobacillales</taxon>
        <taxon>Lactobacillaceae</taxon>
        <taxon>Holzapfeliella</taxon>
    </lineage>
</organism>
<feature type="transmembrane region" description="Helical" evidence="1">
    <location>
        <begin position="71"/>
        <end position="90"/>
    </location>
</feature>
<feature type="transmembrane region" description="Helical" evidence="1">
    <location>
        <begin position="7"/>
        <end position="25"/>
    </location>
</feature>
<dbReference type="InterPro" id="IPR007404">
    <property type="entry name" value="YdjM-like"/>
</dbReference>
<evidence type="ECO:0000256" key="1">
    <source>
        <dbReference type="SAM" id="Phobius"/>
    </source>
</evidence>
<keyword evidence="1" id="KW-0812">Transmembrane</keyword>
<dbReference type="AlphaFoldDB" id="A0A0R2DIV0"/>
<evidence type="ECO:0008006" key="4">
    <source>
        <dbReference type="Google" id="ProtNLM"/>
    </source>
</evidence>
<dbReference type="EMBL" id="AYZL01000019">
    <property type="protein sequence ID" value="KRN04016.1"/>
    <property type="molecule type" value="Genomic_DNA"/>
</dbReference>
<keyword evidence="1" id="KW-1133">Transmembrane helix</keyword>
<keyword evidence="1" id="KW-0472">Membrane</keyword>
<dbReference type="RefSeq" id="WP_056974766.1">
    <property type="nucleotide sequence ID" value="NZ_AYZL01000019.1"/>
</dbReference>
<dbReference type="Proteomes" id="UP000051378">
    <property type="component" value="Unassembled WGS sequence"/>
</dbReference>
<dbReference type="OrthoDB" id="5459053at2"/>
<sequence>MLKKSHIAFSHAVISGSVLVSNYPIKAALPLFVGAHFGAFAPDLDGGDTYDSELTRLLGKLNFLQYIPHRTYTHTLWIVALLVLLFYQMPQIGANDYLIRNVILGFTVSYALHLILDNFSKQGVNWFFPFGNYRYNPKFKSYQKKRKYHWYYYRVNGNFELWFRQLCRLVIAINFYLLYLQWF</sequence>
<feature type="transmembrane region" description="Helical" evidence="1">
    <location>
        <begin position="161"/>
        <end position="180"/>
    </location>
</feature>